<dbReference type="EMBL" id="PYLS01000005">
    <property type="protein sequence ID" value="PST82603.1"/>
    <property type="molecule type" value="Genomic_DNA"/>
</dbReference>
<dbReference type="OrthoDB" id="997000at2"/>
<keyword evidence="2" id="KW-1185">Reference proteome</keyword>
<dbReference type="RefSeq" id="WP_107214862.1">
    <property type="nucleotide sequence ID" value="NZ_KZ686269.1"/>
</dbReference>
<dbReference type="AlphaFoldDB" id="A0A2T3HJN7"/>
<dbReference type="Proteomes" id="UP000240912">
    <property type="component" value="Unassembled WGS sequence"/>
</dbReference>
<proteinExistence type="predicted"/>
<evidence type="ECO:0000313" key="2">
    <source>
        <dbReference type="Proteomes" id="UP000240912"/>
    </source>
</evidence>
<evidence type="ECO:0000313" key="1">
    <source>
        <dbReference type="EMBL" id="PST82603.1"/>
    </source>
</evidence>
<reference evidence="1 2" key="1">
    <citation type="submission" date="2018-03" db="EMBL/GenBank/DDBJ databases">
        <authorList>
            <person name="Keele B.F."/>
        </authorList>
    </citation>
    <scope>NUCLEOTIDE SEQUENCE [LARGE SCALE GENOMIC DNA]</scope>
    <source>
        <strain evidence="1 2">YL28-9</strain>
    </source>
</reference>
<accession>A0A2T3HJN7</accession>
<name>A0A2T3HJN7_9SPHI</name>
<gene>
    <name evidence="1" type="ORF">C7T94_08020</name>
</gene>
<sequence>MKPAFNYLYSLKGNTICIVEIRKTGLPAAAPHESVYQWLLIDLNTLQVQPLAVRSIDSSGLVQERFFEQGYLKFDDNRGTFIEKFNVGQHQLSCIDPSQLPEPVASSITFHLSDKQLGIPA</sequence>
<comment type="caution">
    <text evidence="1">The sequence shown here is derived from an EMBL/GenBank/DDBJ whole genome shotgun (WGS) entry which is preliminary data.</text>
</comment>
<organism evidence="1 2">
    <name type="scientific">Pedobacter yulinensis</name>
    <dbReference type="NCBI Taxonomy" id="2126353"/>
    <lineage>
        <taxon>Bacteria</taxon>
        <taxon>Pseudomonadati</taxon>
        <taxon>Bacteroidota</taxon>
        <taxon>Sphingobacteriia</taxon>
        <taxon>Sphingobacteriales</taxon>
        <taxon>Sphingobacteriaceae</taxon>
        <taxon>Pedobacter</taxon>
    </lineage>
</organism>
<protein>
    <submittedName>
        <fullName evidence="1">Uncharacterized protein</fullName>
    </submittedName>
</protein>